<evidence type="ECO:0000256" key="1">
    <source>
        <dbReference type="SAM" id="Coils"/>
    </source>
</evidence>
<evidence type="ECO:0000256" key="2">
    <source>
        <dbReference type="SAM" id="MobiDB-lite"/>
    </source>
</evidence>
<dbReference type="Pfam" id="PF15249">
    <property type="entry name" value="GLTSCR1"/>
    <property type="match status" value="1"/>
</dbReference>
<dbReference type="GeneID" id="136071955"/>
<accession>A0ABM4BXM1</accession>
<feature type="coiled-coil region" evidence="1">
    <location>
        <begin position="477"/>
        <end position="527"/>
    </location>
</feature>
<protein>
    <submittedName>
        <fullName evidence="5">Uncharacterized protein LOC136071955 isoform X1</fullName>
    </submittedName>
</protein>
<sequence>MRTPDKNLNQRIKKRSNYAFIMANSNQTSFQQEFNRLSFLASIATGTPPANKASFQNSSDDISRGTNNSIGNKSIEANSASNSSFLVDSSANDFCASDIGRINSLLINANEQADLLKTQTNIKRQPPTILRNRTNHSAKASVNSSRMLSPLLPATNGTLQNLHLKKASQIVSNISSISQQPSLQSTSSSSSMVLNQISSAKSNFGQTVILPANLAGVSGKVLIVNNLNKTPQTVSQMLSSQDVIQNNIQHKPVILIPSSTDQQHAQQVQSNRLPLIVNSNLIKNNQLPALQHIQPISMNSFQSIRPKSFVQSIRPKMEIVSSTSCVNSQGIRLSHFPVSSSVTINPSSVVVCNPLQNTLIEASSNSSLKTFTVSVLPSAFDKAMSEHLQTLEKIEPHLFTLNKGLLMNQGSSHLSDDQMKQHILQSTKQLHVVTSTISSLQNSISKEHNQTTQSALQQPSNTNVMISPIKQSNTVLKQNENLQNVIRQQQLKQLQEQHTAIIKNQVQQQALEQANQQQNELFVLQQQLIQQVENQKHMQQKQQRFISNSINQPGLQAKLQIQPQNINLLQTSQQKAPLKLLSSLTNMVNKSVAPSTVTNGRLLTNNSNDQFFLINPSVSMQNVRPVLVQLPGGNTVLSTQLVNASHLSSAQLAELQKSLLIQQNKLIQPIVSQQQNVITSSSSNQNSSIKSNSVLNFNLVSSSSIFTPQTVLVSSSKTLAGQNIVQKSVLASTSLSSINFNDKATDISNLFNKQLNNLSSIQKDQLLKQLGMAGLGNAQLQKTSLSNTMLISSILKNSTTGTAQEEQKQLLAQQVKKTNTMTNKIRSVKRSAPIEVATQQEHRLTKKWKHVLTEDQTCVVSPDIKHPFKSLNDAVTRLVPYHVFSSNDESSKKDSLKFDILFECYARNVLERKTWLLNKFNRIMFDEDLIISPSEEAIQIAKLFNSNEIENLAVQKSALQEGRSTIVVSENGSLCCVAVEEQSSIELQNKKSFSKVMLQSSEQQPFEERLRVAHKDISRINFEEFDGSEEEDELEEQDEEEEEEIQIREFDCYKDGTFKMEDVELTAATDNLLADLQQQDDYNMRFEL</sequence>
<organism evidence="4 5">
    <name type="scientific">Hydra vulgaris</name>
    <name type="common">Hydra</name>
    <name type="synonym">Hydra attenuata</name>
    <dbReference type="NCBI Taxonomy" id="6087"/>
    <lineage>
        <taxon>Eukaryota</taxon>
        <taxon>Metazoa</taxon>
        <taxon>Cnidaria</taxon>
        <taxon>Hydrozoa</taxon>
        <taxon>Hydroidolina</taxon>
        <taxon>Anthoathecata</taxon>
        <taxon>Aplanulata</taxon>
        <taxon>Hydridae</taxon>
        <taxon>Hydra</taxon>
    </lineage>
</organism>
<gene>
    <name evidence="5" type="primary">LOC136071955</name>
</gene>
<feature type="compositionally biased region" description="Acidic residues" evidence="2">
    <location>
        <begin position="1023"/>
        <end position="1044"/>
    </location>
</feature>
<evidence type="ECO:0000313" key="4">
    <source>
        <dbReference type="Proteomes" id="UP001652625"/>
    </source>
</evidence>
<evidence type="ECO:0000259" key="3">
    <source>
        <dbReference type="Pfam" id="PF15249"/>
    </source>
</evidence>
<evidence type="ECO:0000313" key="5">
    <source>
        <dbReference type="RefSeq" id="XP_065653980.1"/>
    </source>
</evidence>
<keyword evidence="4" id="KW-1185">Reference proteome</keyword>
<keyword evidence="1" id="KW-0175">Coiled coil</keyword>
<proteinExistence type="predicted"/>
<reference evidence="5" key="1">
    <citation type="submission" date="2025-08" db="UniProtKB">
        <authorList>
            <consortium name="RefSeq"/>
        </authorList>
    </citation>
    <scope>IDENTIFICATION</scope>
</reference>
<dbReference type="InterPro" id="IPR015671">
    <property type="entry name" value="GSCR1_dom"/>
</dbReference>
<feature type="domain" description="GLTSCR protein conserved" evidence="3">
    <location>
        <begin position="855"/>
        <end position="954"/>
    </location>
</feature>
<name>A0ABM4BXM1_HYDVU</name>
<dbReference type="RefSeq" id="XP_065653980.1">
    <property type="nucleotide sequence ID" value="XM_065797908.1"/>
</dbReference>
<feature type="region of interest" description="Disordered" evidence="2">
    <location>
        <begin position="1023"/>
        <end position="1046"/>
    </location>
</feature>
<dbReference type="Proteomes" id="UP001652625">
    <property type="component" value="Chromosome 05"/>
</dbReference>